<keyword evidence="3 11" id="KW-0812">Transmembrane</keyword>
<organism evidence="12 13">
    <name type="scientific">Oopsacas minuta</name>
    <dbReference type="NCBI Taxonomy" id="111878"/>
    <lineage>
        <taxon>Eukaryota</taxon>
        <taxon>Metazoa</taxon>
        <taxon>Porifera</taxon>
        <taxon>Hexactinellida</taxon>
        <taxon>Hexasterophora</taxon>
        <taxon>Lyssacinosida</taxon>
        <taxon>Leucopsacidae</taxon>
        <taxon>Oopsacas</taxon>
    </lineage>
</organism>
<name>A0AAV7KA38_9METZ</name>
<dbReference type="PIRSF" id="PIRSF016089">
    <property type="entry name" value="SPC22"/>
    <property type="match status" value="1"/>
</dbReference>
<accession>A0AAV7KA38</accession>
<keyword evidence="6 11" id="KW-1133">Transmembrane helix</keyword>
<dbReference type="GO" id="GO:0005787">
    <property type="term" value="C:signal peptidase complex"/>
    <property type="evidence" value="ECO:0007669"/>
    <property type="project" value="UniProtKB-UniRule"/>
</dbReference>
<proteinExistence type="inferred from homology"/>
<evidence type="ECO:0000313" key="13">
    <source>
        <dbReference type="Proteomes" id="UP001165289"/>
    </source>
</evidence>
<comment type="function">
    <text evidence="9">Essential component of the signal peptidase complex (SPC) which catalyzes the cleavage of N-terminal signal sequences from nascent proteins as they are translocated into the lumen of the endoplasmic reticulum. Essential for the SPC catalytic activity, possibly by stabilizing and positioning the active center of the complex close to the lumenal surface.</text>
</comment>
<dbReference type="GO" id="GO:0045047">
    <property type="term" value="P:protein targeting to ER"/>
    <property type="evidence" value="ECO:0007669"/>
    <property type="project" value="TreeGrafter"/>
</dbReference>
<dbReference type="Pfam" id="PF04573">
    <property type="entry name" value="SPC22"/>
    <property type="match status" value="1"/>
</dbReference>
<evidence type="ECO:0000256" key="1">
    <source>
        <dbReference type="ARBA" id="ARBA00004648"/>
    </source>
</evidence>
<keyword evidence="13" id="KW-1185">Reference proteome</keyword>
<dbReference type="Proteomes" id="UP001165289">
    <property type="component" value="Unassembled WGS sequence"/>
</dbReference>
<keyword evidence="5" id="KW-0735">Signal-anchor</keyword>
<evidence type="ECO:0000256" key="8">
    <source>
        <dbReference type="ARBA" id="ARBA00029556"/>
    </source>
</evidence>
<evidence type="ECO:0000256" key="2">
    <source>
        <dbReference type="ARBA" id="ARBA00009289"/>
    </source>
</evidence>
<dbReference type="GO" id="GO:0006465">
    <property type="term" value="P:signal peptide processing"/>
    <property type="evidence" value="ECO:0007669"/>
    <property type="project" value="UniProtKB-UniRule"/>
</dbReference>
<evidence type="ECO:0000256" key="7">
    <source>
        <dbReference type="ARBA" id="ARBA00023136"/>
    </source>
</evidence>
<evidence type="ECO:0000256" key="11">
    <source>
        <dbReference type="SAM" id="Phobius"/>
    </source>
</evidence>
<keyword evidence="4 10" id="KW-0256">Endoplasmic reticulum</keyword>
<reference evidence="12 13" key="1">
    <citation type="journal article" date="2023" name="BMC Biol.">
        <title>The compact genome of the sponge Oopsacas minuta (Hexactinellida) is lacking key metazoan core genes.</title>
        <authorList>
            <person name="Santini S."/>
            <person name="Schenkelaars Q."/>
            <person name="Jourda C."/>
            <person name="Duchesne M."/>
            <person name="Belahbib H."/>
            <person name="Rocher C."/>
            <person name="Selva M."/>
            <person name="Riesgo A."/>
            <person name="Vervoort M."/>
            <person name="Leys S.P."/>
            <person name="Kodjabachian L."/>
            <person name="Le Bivic A."/>
            <person name="Borchiellini C."/>
            <person name="Claverie J.M."/>
            <person name="Renard E."/>
        </authorList>
    </citation>
    <scope>NUCLEOTIDE SEQUENCE [LARGE SCALE GENOMIC DNA]</scope>
    <source>
        <strain evidence="12">SPO-2</strain>
    </source>
</reference>
<dbReference type="PANTHER" id="PTHR12804">
    <property type="entry name" value="MICROSOMAL SIGNAL PEPTIDASE 23 KD SUBUNIT SPC22/23"/>
    <property type="match status" value="1"/>
</dbReference>
<evidence type="ECO:0000256" key="5">
    <source>
        <dbReference type="ARBA" id="ARBA00022968"/>
    </source>
</evidence>
<comment type="caution">
    <text evidence="12">The sequence shown here is derived from an EMBL/GenBank/DDBJ whole genome shotgun (WGS) entry which is preliminary data.</text>
</comment>
<evidence type="ECO:0000256" key="9">
    <source>
        <dbReference type="ARBA" id="ARBA00046080"/>
    </source>
</evidence>
<evidence type="ECO:0000256" key="3">
    <source>
        <dbReference type="ARBA" id="ARBA00022692"/>
    </source>
</evidence>
<protein>
    <recommendedName>
        <fullName evidence="8 10">Signal peptidase complex subunit 3</fullName>
    </recommendedName>
</protein>
<sequence>MNTVLARLNAIFAFSLTVLAVCAFLLFITSIPLNNFLNDVTILPSQVKVRNVREFPRSPVTSDLGYLVFDLSANLSGLFHWNCKEVFLYLTAEYQTEDNTLNQIILWDSIILRHGNLLLDYRNMNTKYPFFDDGHGLKGRNISLILSWNTIPNAGMLPMYSTDRDQVRFSFPRLYE</sequence>
<dbReference type="PANTHER" id="PTHR12804:SF0">
    <property type="entry name" value="SIGNAL PEPTIDASE COMPLEX SUBUNIT 3"/>
    <property type="match status" value="1"/>
</dbReference>
<comment type="similarity">
    <text evidence="2 10">Belongs to the SPCS3 family.</text>
</comment>
<comment type="subcellular location">
    <subcellularLocation>
        <location evidence="1">Endoplasmic reticulum membrane</location>
        <topology evidence="1">Single-pass type II membrane protein</topology>
    </subcellularLocation>
</comment>
<keyword evidence="7 10" id="KW-0472">Membrane</keyword>
<dbReference type="InterPro" id="IPR007653">
    <property type="entry name" value="SPC3"/>
</dbReference>
<gene>
    <name evidence="12" type="ORF">LOD99_411</name>
</gene>
<dbReference type="AlphaFoldDB" id="A0AAV7KA38"/>
<dbReference type="EMBL" id="JAKMXF010000111">
    <property type="protein sequence ID" value="KAI6657668.1"/>
    <property type="molecule type" value="Genomic_DNA"/>
</dbReference>
<feature type="transmembrane region" description="Helical" evidence="11">
    <location>
        <begin position="6"/>
        <end position="28"/>
    </location>
</feature>
<evidence type="ECO:0000313" key="12">
    <source>
        <dbReference type="EMBL" id="KAI6657668.1"/>
    </source>
</evidence>
<evidence type="ECO:0000256" key="10">
    <source>
        <dbReference type="PIRNR" id="PIRNR016089"/>
    </source>
</evidence>
<evidence type="ECO:0000256" key="4">
    <source>
        <dbReference type="ARBA" id="ARBA00022824"/>
    </source>
</evidence>
<evidence type="ECO:0000256" key="6">
    <source>
        <dbReference type="ARBA" id="ARBA00022989"/>
    </source>
</evidence>